<dbReference type="STRING" id="684364.F4P3I1"/>
<gene>
    <name evidence="7" type="ORF">BATDEDRAFT_11775</name>
</gene>
<dbReference type="FunCoup" id="F4P3I1">
    <property type="interactions" value="262"/>
</dbReference>
<protein>
    <recommendedName>
        <fullName evidence="6">Extradiol ring-cleavage dioxygenase class III enzyme subunit B domain-containing protein</fullName>
    </recommendedName>
</protein>
<name>F4P3I1_BATDJ</name>
<comment type="similarity">
    <text evidence="2">Belongs to the DODA-type extradiol aromatic ring-opening dioxygenase family.</text>
</comment>
<dbReference type="Pfam" id="PF02900">
    <property type="entry name" value="LigB"/>
    <property type="match status" value="1"/>
</dbReference>
<organism evidence="7 8">
    <name type="scientific">Batrachochytrium dendrobatidis (strain JAM81 / FGSC 10211)</name>
    <name type="common">Frog chytrid fungus</name>
    <dbReference type="NCBI Taxonomy" id="684364"/>
    <lineage>
        <taxon>Eukaryota</taxon>
        <taxon>Fungi</taxon>
        <taxon>Fungi incertae sedis</taxon>
        <taxon>Chytridiomycota</taxon>
        <taxon>Chytridiomycota incertae sedis</taxon>
        <taxon>Chytridiomycetes</taxon>
        <taxon>Rhizophydiales</taxon>
        <taxon>Rhizophydiales incertae sedis</taxon>
        <taxon>Batrachochytrium</taxon>
    </lineage>
</organism>
<evidence type="ECO:0000259" key="6">
    <source>
        <dbReference type="Pfam" id="PF02900"/>
    </source>
</evidence>
<evidence type="ECO:0000256" key="1">
    <source>
        <dbReference type="ARBA" id="ARBA00001947"/>
    </source>
</evidence>
<dbReference type="HOGENOM" id="CLU_046582_1_1_1"/>
<dbReference type="AlphaFoldDB" id="F4P3I1"/>
<evidence type="ECO:0000256" key="4">
    <source>
        <dbReference type="ARBA" id="ARBA00022833"/>
    </source>
</evidence>
<dbReference type="PANTHER" id="PTHR30096:SF0">
    <property type="entry name" value="4,5-DOPA DIOXYGENASE EXTRADIOL-LIKE PROTEIN"/>
    <property type="match status" value="1"/>
</dbReference>
<dbReference type="GeneID" id="18236618"/>
<dbReference type="InterPro" id="IPR004183">
    <property type="entry name" value="Xdiol_dOase_suB"/>
</dbReference>
<dbReference type="SUPFAM" id="SSF53213">
    <property type="entry name" value="LigB-like"/>
    <property type="match status" value="1"/>
</dbReference>
<dbReference type="GO" id="GO:0008198">
    <property type="term" value="F:ferrous iron binding"/>
    <property type="evidence" value="ECO:0007669"/>
    <property type="project" value="InterPro"/>
</dbReference>
<evidence type="ECO:0000256" key="3">
    <source>
        <dbReference type="ARBA" id="ARBA00022723"/>
    </source>
</evidence>
<dbReference type="InParanoid" id="F4P3I1"/>
<keyword evidence="4" id="KW-0862">Zinc</keyword>
<evidence type="ECO:0000313" key="8">
    <source>
        <dbReference type="Proteomes" id="UP000007241"/>
    </source>
</evidence>
<accession>F4P3I1</accession>
<sequence length="284" mass="31502">MSAPSTTLPAIFLAHGSPGLIWPKEIPRRPPAPGEVGGPLGPHRKFLETYGPHILEKYQPKAIVVFSAHWETKDAIQVMDNEENELLYDYYNFPEQLYNLHFKSKGSSKISSRVVELLTKNGIKAEKLHNGRGLDHGVFVPFLLMFPNDFNIPIIEVSIDASLDPEKHLDIGKALAPLRDENVLIISGGLTIHTFQDGDAWNPLTASPGYLDFENQIKSGVTHAAFERNEKLLKVTTHPFYRKAHPRVEHFIPIYIAAGAGSREGDKASVVSDLHGAITIEFGV</sequence>
<dbReference type="GO" id="GO:0016702">
    <property type="term" value="F:oxidoreductase activity, acting on single donors with incorporation of molecular oxygen, incorporation of two atoms of oxygen"/>
    <property type="evidence" value="ECO:0007669"/>
    <property type="project" value="UniProtKB-ARBA"/>
</dbReference>
<dbReference type="CDD" id="cd07363">
    <property type="entry name" value="45_DOPA_Dioxygenase"/>
    <property type="match status" value="1"/>
</dbReference>
<feature type="domain" description="Extradiol ring-cleavage dioxygenase class III enzyme subunit B" evidence="6">
    <location>
        <begin position="43"/>
        <end position="277"/>
    </location>
</feature>
<keyword evidence="8" id="KW-1185">Reference proteome</keyword>
<proteinExistence type="inferred from homology"/>
<dbReference type="RefSeq" id="XP_006678897.1">
    <property type="nucleotide sequence ID" value="XM_006678834.1"/>
</dbReference>
<evidence type="ECO:0000313" key="7">
    <source>
        <dbReference type="EMBL" id="EGF80223.1"/>
    </source>
</evidence>
<dbReference type="PANTHER" id="PTHR30096">
    <property type="entry name" value="4,5-DOPA DIOXYGENASE EXTRADIOL-LIKE PROTEIN"/>
    <property type="match status" value="1"/>
</dbReference>
<reference evidence="7 8" key="1">
    <citation type="submission" date="2009-12" db="EMBL/GenBank/DDBJ databases">
        <title>The draft genome of Batrachochytrium dendrobatidis.</title>
        <authorList>
            <consortium name="US DOE Joint Genome Institute (JGI-PGF)"/>
            <person name="Kuo A."/>
            <person name="Salamov A."/>
            <person name="Schmutz J."/>
            <person name="Lucas S."/>
            <person name="Pitluck S."/>
            <person name="Rosenblum E."/>
            <person name="Stajich J."/>
            <person name="Eisen M."/>
            <person name="Grigoriev I.V."/>
        </authorList>
    </citation>
    <scope>NUCLEOTIDE SEQUENCE [LARGE SCALE GENOMIC DNA]</scope>
    <source>
        <strain evidence="8">JAM81 / FGSC 10211</strain>
    </source>
</reference>
<dbReference type="OMA" id="SVIDGFW"/>
<evidence type="ECO:0000256" key="2">
    <source>
        <dbReference type="ARBA" id="ARBA00007581"/>
    </source>
</evidence>
<dbReference type="OrthoDB" id="7396853at2759"/>
<dbReference type="GO" id="GO:0008270">
    <property type="term" value="F:zinc ion binding"/>
    <property type="evidence" value="ECO:0007669"/>
    <property type="project" value="InterPro"/>
</dbReference>
<evidence type="ECO:0000256" key="5">
    <source>
        <dbReference type="ARBA" id="ARBA00023002"/>
    </source>
</evidence>
<comment type="cofactor">
    <cofactor evidence="1">
        <name>Zn(2+)</name>
        <dbReference type="ChEBI" id="CHEBI:29105"/>
    </cofactor>
</comment>
<dbReference type="Gene3D" id="3.40.830.10">
    <property type="entry name" value="LigB-like"/>
    <property type="match status" value="1"/>
</dbReference>
<dbReference type="Proteomes" id="UP000007241">
    <property type="component" value="Unassembled WGS sequence"/>
</dbReference>
<dbReference type="EMBL" id="GL882884">
    <property type="protein sequence ID" value="EGF80223.1"/>
    <property type="molecule type" value="Genomic_DNA"/>
</dbReference>
<keyword evidence="3" id="KW-0479">Metal-binding</keyword>
<dbReference type="InterPro" id="IPR014436">
    <property type="entry name" value="Extradiol_dOase_DODA"/>
</dbReference>
<dbReference type="PIRSF" id="PIRSF006157">
    <property type="entry name" value="Doxgns_DODA"/>
    <property type="match status" value="1"/>
</dbReference>
<keyword evidence="5" id="KW-0560">Oxidoreductase</keyword>